<evidence type="ECO:0000313" key="2">
    <source>
        <dbReference type="EMBL" id="JAD32420.1"/>
    </source>
</evidence>
<proteinExistence type="predicted"/>
<feature type="compositionally biased region" description="Pro residues" evidence="1">
    <location>
        <begin position="1"/>
        <end position="12"/>
    </location>
</feature>
<name>A0A0A8Z6N0_ARUDO</name>
<evidence type="ECO:0000256" key="1">
    <source>
        <dbReference type="SAM" id="MobiDB-lite"/>
    </source>
</evidence>
<reference evidence="2" key="2">
    <citation type="journal article" date="2015" name="Data Brief">
        <title>Shoot transcriptome of the giant reed, Arundo donax.</title>
        <authorList>
            <person name="Barrero R.A."/>
            <person name="Guerrero F.D."/>
            <person name="Moolhuijzen P."/>
            <person name="Goolsby J.A."/>
            <person name="Tidwell J."/>
            <person name="Bellgard S.E."/>
            <person name="Bellgard M.I."/>
        </authorList>
    </citation>
    <scope>NUCLEOTIDE SEQUENCE</scope>
    <source>
        <tissue evidence="2">Shoot tissue taken approximately 20 cm above the soil surface</tissue>
    </source>
</reference>
<dbReference type="EMBL" id="GBRH01265475">
    <property type="protein sequence ID" value="JAD32420.1"/>
    <property type="molecule type" value="Transcribed_RNA"/>
</dbReference>
<reference evidence="2" key="1">
    <citation type="submission" date="2014-09" db="EMBL/GenBank/DDBJ databases">
        <authorList>
            <person name="Magalhaes I.L.F."/>
            <person name="Oliveira U."/>
            <person name="Santos F.R."/>
            <person name="Vidigal T.H.D.A."/>
            <person name="Brescovit A.D."/>
            <person name="Santos A.J."/>
        </authorList>
    </citation>
    <scope>NUCLEOTIDE SEQUENCE</scope>
    <source>
        <tissue evidence="2">Shoot tissue taken approximately 20 cm above the soil surface</tissue>
    </source>
</reference>
<dbReference type="AlphaFoldDB" id="A0A0A8Z6N0"/>
<protein>
    <submittedName>
        <fullName evidence="2">Uncharacterized protein</fullName>
    </submittedName>
</protein>
<accession>A0A0A8Z6N0</accession>
<organism evidence="2">
    <name type="scientific">Arundo donax</name>
    <name type="common">Giant reed</name>
    <name type="synonym">Donax arundinaceus</name>
    <dbReference type="NCBI Taxonomy" id="35708"/>
    <lineage>
        <taxon>Eukaryota</taxon>
        <taxon>Viridiplantae</taxon>
        <taxon>Streptophyta</taxon>
        <taxon>Embryophyta</taxon>
        <taxon>Tracheophyta</taxon>
        <taxon>Spermatophyta</taxon>
        <taxon>Magnoliopsida</taxon>
        <taxon>Liliopsida</taxon>
        <taxon>Poales</taxon>
        <taxon>Poaceae</taxon>
        <taxon>PACMAD clade</taxon>
        <taxon>Arundinoideae</taxon>
        <taxon>Arundineae</taxon>
        <taxon>Arundo</taxon>
    </lineage>
</organism>
<sequence length="25" mass="2726">MLSREGPPPRPLPSISVQPSLHCLN</sequence>
<feature type="region of interest" description="Disordered" evidence="1">
    <location>
        <begin position="1"/>
        <end position="25"/>
    </location>
</feature>